<dbReference type="AlphaFoldDB" id="A0A840P408"/>
<name>A0A840P408_9ACTN</name>
<dbReference type="RefSeq" id="WP_185048779.1">
    <property type="nucleotide sequence ID" value="NZ_BAABIX010000028.1"/>
</dbReference>
<comment type="caution">
    <text evidence="1">The sequence shown here is derived from an EMBL/GenBank/DDBJ whole genome shotgun (WGS) entry which is preliminary data.</text>
</comment>
<proteinExistence type="predicted"/>
<dbReference type="Pfam" id="PF13516">
    <property type="entry name" value="LRR_6"/>
    <property type="match status" value="2"/>
</dbReference>
<dbReference type="Proteomes" id="UP000578449">
    <property type="component" value="Unassembled WGS sequence"/>
</dbReference>
<accession>A0A840P408</accession>
<dbReference type="InterPro" id="IPR047722">
    <property type="entry name" value="STM4015-like"/>
</dbReference>
<reference evidence="1 2" key="1">
    <citation type="submission" date="2020-08" db="EMBL/GenBank/DDBJ databases">
        <title>Genomic Encyclopedia of Type Strains, Phase IV (KMG-IV): sequencing the most valuable type-strain genomes for metagenomic binning, comparative biology and taxonomic classification.</title>
        <authorList>
            <person name="Goeker M."/>
        </authorList>
    </citation>
    <scope>NUCLEOTIDE SEQUENCE [LARGE SCALE GENOMIC DNA]</scope>
    <source>
        <strain evidence="1 2">DSM 45615</strain>
    </source>
</reference>
<evidence type="ECO:0000313" key="1">
    <source>
        <dbReference type="EMBL" id="MBB5131977.1"/>
    </source>
</evidence>
<dbReference type="Gene3D" id="3.80.10.10">
    <property type="entry name" value="Ribonuclease Inhibitor"/>
    <property type="match status" value="1"/>
</dbReference>
<dbReference type="SUPFAM" id="SSF52047">
    <property type="entry name" value="RNI-like"/>
    <property type="match status" value="1"/>
</dbReference>
<keyword evidence="2" id="KW-1185">Reference proteome</keyword>
<dbReference type="NCBIfam" id="NF038076">
    <property type="entry name" value="fam_STM4015"/>
    <property type="match status" value="1"/>
</dbReference>
<gene>
    <name evidence="1" type="ORF">HNP84_001690</name>
</gene>
<evidence type="ECO:0000313" key="2">
    <source>
        <dbReference type="Proteomes" id="UP000578449"/>
    </source>
</evidence>
<sequence>MDHDAESRSLYAATYLGLPTATLPEGGEQGARLPAAGEAVWVLRGGGGYADPDPTFADHFARFLDTVDPAEVRAIIVESWEEPYSISADVPVGLLAENAGRLPALRSIFLGDMESEVCEISWIKQADVTPLLEAYPKLERLEVRGSDGLALRPVRHEALKMLRFESGGLPGAVVRALGECDLPALEHLELWLGEESYGWDGTLADLEGILSGARLPALRHLGLQDSEIQDEIAAAVAAAPIVARLESLSLSMGVLGDEGAEALLSGQPLTHLRSLDLSHHYMSDDMMKRLRAALPGVELDLSEQEAPDDEDGWRYIAVGE</sequence>
<evidence type="ECO:0008006" key="3">
    <source>
        <dbReference type="Google" id="ProtNLM"/>
    </source>
</evidence>
<protein>
    <recommendedName>
        <fullName evidence="3">Leucine-rich repeat domain-containing protein</fullName>
    </recommendedName>
</protein>
<dbReference type="EMBL" id="JACHGN010000003">
    <property type="protein sequence ID" value="MBB5131977.1"/>
    <property type="molecule type" value="Genomic_DNA"/>
</dbReference>
<dbReference type="InterPro" id="IPR032675">
    <property type="entry name" value="LRR_dom_sf"/>
</dbReference>
<organism evidence="1 2">
    <name type="scientific">Thermocatellispora tengchongensis</name>
    <dbReference type="NCBI Taxonomy" id="1073253"/>
    <lineage>
        <taxon>Bacteria</taxon>
        <taxon>Bacillati</taxon>
        <taxon>Actinomycetota</taxon>
        <taxon>Actinomycetes</taxon>
        <taxon>Streptosporangiales</taxon>
        <taxon>Streptosporangiaceae</taxon>
        <taxon>Thermocatellispora</taxon>
    </lineage>
</organism>
<dbReference type="InterPro" id="IPR001611">
    <property type="entry name" value="Leu-rich_rpt"/>
</dbReference>